<dbReference type="InterPro" id="IPR000109">
    <property type="entry name" value="POT_fam"/>
</dbReference>
<feature type="transmembrane region" description="Helical" evidence="6">
    <location>
        <begin position="470"/>
        <end position="493"/>
    </location>
</feature>
<evidence type="ECO:0000256" key="1">
    <source>
        <dbReference type="ARBA" id="ARBA00004141"/>
    </source>
</evidence>
<comment type="similarity">
    <text evidence="2">Belongs to the major facilitator superfamily. Proton-dependent oligopeptide transporter (POT/PTR) (TC 2.A.17) family.</text>
</comment>
<evidence type="ECO:0000256" key="2">
    <source>
        <dbReference type="ARBA" id="ARBA00005982"/>
    </source>
</evidence>
<feature type="transmembrane region" description="Helical" evidence="6">
    <location>
        <begin position="388"/>
        <end position="408"/>
    </location>
</feature>
<protein>
    <submittedName>
        <fullName evidence="7">Protein NRT1/ PTR family 6.4</fullName>
    </submittedName>
</protein>
<keyword evidence="4 6" id="KW-1133">Transmembrane helix</keyword>
<feature type="transmembrane region" description="Helical" evidence="6">
    <location>
        <begin position="505"/>
        <end position="526"/>
    </location>
</feature>
<feature type="transmembrane region" description="Helical" evidence="6">
    <location>
        <begin position="125"/>
        <end position="144"/>
    </location>
</feature>
<evidence type="ECO:0000313" key="7">
    <source>
        <dbReference type="EMBL" id="RVW23269.1"/>
    </source>
</evidence>
<keyword evidence="3 6" id="KW-0812">Transmembrane</keyword>
<dbReference type="Gene3D" id="1.20.1250.20">
    <property type="entry name" value="MFS general substrate transporter like domains"/>
    <property type="match status" value="1"/>
</dbReference>
<feature type="transmembrane region" description="Helical" evidence="6">
    <location>
        <begin position="429"/>
        <end position="450"/>
    </location>
</feature>
<dbReference type="PANTHER" id="PTHR11654">
    <property type="entry name" value="OLIGOPEPTIDE TRANSPORTER-RELATED"/>
    <property type="match status" value="1"/>
</dbReference>
<dbReference type="SUPFAM" id="SSF103473">
    <property type="entry name" value="MFS general substrate transporter"/>
    <property type="match status" value="1"/>
</dbReference>
<dbReference type="AlphaFoldDB" id="A0A438CJC7"/>
<evidence type="ECO:0000256" key="5">
    <source>
        <dbReference type="ARBA" id="ARBA00023136"/>
    </source>
</evidence>
<feature type="transmembrane region" description="Helical" evidence="6">
    <location>
        <begin position="247"/>
        <end position="266"/>
    </location>
</feature>
<evidence type="ECO:0000313" key="8">
    <source>
        <dbReference type="Proteomes" id="UP000288805"/>
    </source>
</evidence>
<dbReference type="InterPro" id="IPR036259">
    <property type="entry name" value="MFS_trans_sf"/>
</dbReference>
<feature type="transmembrane region" description="Helical" evidence="6">
    <location>
        <begin position="546"/>
        <end position="567"/>
    </location>
</feature>
<dbReference type="GO" id="GO:0016020">
    <property type="term" value="C:membrane"/>
    <property type="evidence" value="ECO:0007669"/>
    <property type="project" value="UniProtKB-SubCell"/>
</dbReference>
<organism evidence="7 8">
    <name type="scientific">Vitis vinifera</name>
    <name type="common">Grape</name>
    <dbReference type="NCBI Taxonomy" id="29760"/>
    <lineage>
        <taxon>Eukaryota</taxon>
        <taxon>Viridiplantae</taxon>
        <taxon>Streptophyta</taxon>
        <taxon>Embryophyta</taxon>
        <taxon>Tracheophyta</taxon>
        <taxon>Spermatophyta</taxon>
        <taxon>Magnoliopsida</taxon>
        <taxon>eudicotyledons</taxon>
        <taxon>Gunneridae</taxon>
        <taxon>Pentapetalae</taxon>
        <taxon>rosids</taxon>
        <taxon>Vitales</taxon>
        <taxon>Vitaceae</taxon>
        <taxon>Viteae</taxon>
        <taxon>Vitis</taxon>
    </lineage>
</organism>
<dbReference type="Proteomes" id="UP000288805">
    <property type="component" value="Unassembled WGS sequence"/>
</dbReference>
<keyword evidence="5 6" id="KW-0472">Membrane</keyword>
<reference evidence="7 8" key="1">
    <citation type="journal article" date="2018" name="PLoS Genet.">
        <title>Population sequencing reveals clonal diversity and ancestral inbreeding in the grapevine cultivar Chardonnay.</title>
        <authorList>
            <person name="Roach M.J."/>
            <person name="Johnson D.L."/>
            <person name="Bohlmann J."/>
            <person name="van Vuuren H.J."/>
            <person name="Jones S.J."/>
            <person name="Pretorius I.S."/>
            <person name="Schmidt S.A."/>
            <person name="Borneman A.R."/>
        </authorList>
    </citation>
    <scope>NUCLEOTIDE SEQUENCE [LARGE SCALE GENOMIC DNA]</scope>
    <source>
        <strain evidence="8">cv. Chardonnay</strain>
        <tissue evidence="7">Leaf</tissue>
    </source>
</reference>
<dbReference type="Pfam" id="PF00854">
    <property type="entry name" value="PTR2"/>
    <property type="match status" value="2"/>
</dbReference>
<feature type="transmembrane region" description="Helical" evidence="6">
    <location>
        <begin position="272"/>
        <end position="291"/>
    </location>
</feature>
<proteinExistence type="inferred from homology"/>
<comment type="caution">
    <text evidence="7">The sequence shown here is derived from an EMBL/GenBank/DDBJ whole genome shotgun (WGS) entry which is preliminary data.</text>
</comment>
<dbReference type="EMBL" id="QGNW01002201">
    <property type="protein sequence ID" value="RVW23269.1"/>
    <property type="molecule type" value="Genomic_DNA"/>
</dbReference>
<feature type="transmembrane region" description="Helical" evidence="6">
    <location>
        <begin position="150"/>
        <end position="171"/>
    </location>
</feature>
<accession>A0A438CJC7</accession>
<dbReference type="GO" id="GO:0022857">
    <property type="term" value="F:transmembrane transporter activity"/>
    <property type="evidence" value="ECO:0007669"/>
    <property type="project" value="InterPro"/>
</dbReference>
<sequence length="611" mass="67842">MPTNIRLLSYFLPQSFTSVYINYNPSLVNSTTNHPISALLSLSLSLSLSLCENVDAHAGKDGTDDGALDFRGNPVDKTRTGGWLGAGLILGTEFAERVCVMGISMNLVTYLVQNLHISAAKSATIVTNFMGTLNLCGLLAGFLADAKLGRYLTVAIFGSITALGVILLTVATTIPSMRPPPCSDYMRQHHQCIEANGSQLAMLYAALYTIALGGGGIKSNVSGFGSDQFDNSDPKEEKAMIFFFNRFYFCVSIGSLFAVTVLVYIQDNVGRGWGYGISAVTMVIAVTILLGGTPFYRFKMPRGSPLTVIWKVIFLAWRKRNLPYPSHPSLLNEYHNAKVSHTQRFRCLDKAAILEDYYSASGNKDNPWIVSTVNQVEEVKMVIKLLPIWSTCSFSVFLFISILLFTSLNERIFVPCARKLTHNVQGVTSLQRVGIGLTFSMVAMVTAAIVEKQRREAAVQHKTNISAFWLVPQFFLVGAGEAFAYVGQLEFFIREAPDRMKSMSTGLFLSTLAMGFFVSSLLVSLVDKVTNMRWLRSNLNRGKLDNFYWMLAVLGVLNFLAFLVFAMRHQYKTLQYKSPDVYGENELKKGWNEGITSEMEKKERVEGKEEP</sequence>
<evidence type="ECO:0000256" key="4">
    <source>
        <dbReference type="ARBA" id="ARBA00022989"/>
    </source>
</evidence>
<comment type="subcellular location">
    <subcellularLocation>
        <location evidence="1">Membrane</location>
        <topology evidence="1">Multi-pass membrane protein</topology>
    </subcellularLocation>
</comment>
<gene>
    <name evidence="7" type="primary">NPF6.4_1</name>
    <name evidence="7" type="ORF">CK203_093430</name>
</gene>
<evidence type="ECO:0000256" key="3">
    <source>
        <dbReference type="ARBA" id="ARBA00022692"/>
    </source>
</evidence>
<name>A0A438CJC7_VITVI</name>
<evidence type="ECO:0000256" key="6">
    <source>
        <dbReference type="SAM" id="Phobius"/>
    </source>
</evidence>